<evidence type="ECO:0000313" key="2">
    <source>
        <dbReference type="EMBL" id="VXC37666.1"/>
    </source>
</evidence>
<feature type="region of interest" description="Disordered" evidence="1">
    <location>
        <begin position="28"/>
        <end position="48"/>
    </location>
</feature>
<name>A0AAX3JAB6_9GAMM</name>
<comment type="caution">
    <text evidence="2">The sequence shown here is derived from an EMBL/GenBank/DDBJ whole genome shotgun (WGS) entry which is preliminary data.</text>
</comment>
<evidence type="ECO:0000256" key="1">
    <source>
        <dbReference type="SAM" id="MobiDB-lite"/>
    </source>
</evidence>
<dbReference type="AlphaFoldDB" id="A0AAX3JAB6"/>
<sequence>MSFFPRLLLQCCSSFISLKVNDMKSLMAPSGSPALPGRQPYCANRQSR</sequence>
<gene>
    <name evidence="2" type="ORF">PANT111_40090</name>
</gene>
<dbReference type="EMBL" id="CABWMH010000034">
    <property type="protein sequence ID" value="VXC37666.1"/>
    <property type="molecule type" value="Genomic_DNA"/>
</dbReference>
<dbReference type="Proteomes" id="UP000433737">
    <property type="component" value="Unassembled WGS sequence"/>
</dbReference>
<proteinExistence type="predicted"/>
<reference evidence="2 3" key="1">
    <citation type="submission" date="2019-10" db="EMBL/GenBank/DDBJ databases">
        <authorList>
            <person name="Karimi E."/>
        </authorList>
    </citation>
    <scope>NUCLEOTIDE SEQUENCE [LARGE SCALE GENOMIC DNA]</scope>
    <source>
        <strain evidence="2">Pantoea sp. 111</strain>
    </source>
</reference>
<accession>A0AAX3JAB6</accession>
<organism evidence="2 3">
    <name type="scientific">Pantoea brenneri</name>
    <dbReference type="NCBI Taxonomy" id="472694"/>
    <lineage>
        <taxon>Bacteria</taxon>
        <taxon>Pseudomonadati</taxon>
        <taxon>Pseudomonadota</taxon>
        <taxon>Gammaproteobacteria</taxon>
        <taxon>Enterobacterales</taxon>
        <taxon>Erwiniaceae</taxon>
        <taxon>Pantoea</taxon>
    </lineage>
</organism>
<protein>
    <submittedName>
        <fullName evidence="2">Uncharacterized protein</fullName>
    </submittedName>
</protein>
<evidence type="ECO:0000313" key="3">
    <source>
        <dbReference type="Proteomes" id="UP000433737"/>
    </source>
</evidence>